<gene>
    <name evidence="2" type="ORF">F3Y22_tig00110716pilonHSYRG00263</name>
</gene>
<dbReference type="Pfam" id="PF13456">
    <property type="entry name" value="RVT_3"/>
    <property type="match status" value="1"/>
</dbReference>
<evidence type="ECO:0000313" key="2">
    <source>
        <dbReference type="EMBL" id="KAE8695417.1"/>
    </source>
</evidence>
<dbReference type="GO" id="GO:0003676">
    <property type="term" value="F:nucleic acid binding"/>
    <property type="evidence" value="ECO:0007669"/>
    <property type="project" value="InterPro"/>
</dbReference>
<dbReference type="InterPro" id="IPR012337">
    <property type="entry name" value="RNaseH-like_sf"/>
</dbReference>
<dbReference type="GO" id="GO:0004523">
    <property type="term" value="F:RNA-DNA hybrid ribonuclease activity"/>
    <property type="evidence" value="ECO:0007669"/>
    <property type="project" value="InterPro"/>
</dbReference>
<dbReference type="AlphaFoldDB" id="A0A6A2ZVG9"/>
<dbReference type="SUPFAM" id="SSF53098">
    <property type="entry name" value="Ribonuclease H-like"/>
    <property type="match status" value="1"/>
</dbReference>
<protein>
    <recommendedName>
        <fullName evidence="1">RNase H type-1 domain-containing protein</fullName>
    </recommendedName>
</protein>
<accession>A0A6A2ZVG9</accession>
<organism evidence="2 3">
    <name type="scientific">Hibiscus syriacus</name>
    <name type="common">Rose of Sharon</name>
    <dbReference type="NCBI Taxonomy" id="106335"/>
    <lineage>
        <taxon>Eukaryota</taxon>
        <taxon>Viridiplantae</taxon>
        <taxon>Streptophyta</taxon>
        <taxon>Embryophyta</taxon>
        <taxon>Tracheophyta</taxon>
        <taxon>Spermatophyta</taxon>
        <taxon>Magnoliopsida</taxon>
        <taxon>eudicotyledons</taxon>
        <taxon>Gunneridae</taxon>
        <taxon>Pentapetalae</taxon>
        <taxon>rosids</taxon>
        <taxon>malvids</taxon>
        <taxon>Malvales</taxon>
        <taxon>Malvaceae</taxon>
        <taxon>Malvoideae</taxon>
        <taxon>Hibiscus</taxon>
    </lineage>
</organism>
<dbReference type="InterPro" id="IPR036397">
    <property type="entry name" value="RNaseH_sf"/>
</dbReference>
<name>A0A6A2ZVG9_HIBSY</name>
<dbReference type="InterPro" id="IPR053151">
    <property type="entry name" value="RNase_H-like"/>
</dbReference>
<dbReference type="PANTHER" id="PTHR47723">
    <property type="entry name" value="OS05G0353850 PROTEIN"/>
    <property type="match status" value="1"/>
</dbReference>
<dbReference type="CDD" id="cd06222">
    <property type="entry name" value="RNase_H_like"/>
    <property type="match status" value="1"/>
</dbReference>
<sequence length="205" mass="23684">MFEIIIWRLWKQRNTFIFNGHVWLSMEIGHSAQAWDQAFKSSKESNHPSTVKRNTRQRWFPLKIRVAKLNTDGGANPRTIEATGGRVLKDSNGRRKVGFHRHIERCSTFQAEVWALYDGLMLAWNSVLQNVEVEIDNKEAVDTLNDAPLKHETALIRRVRELLQRQWNVKLSYVSREGNEVADAMAHQEKYEAGVNGFPNPACRS</sequence>
<dbReference type="PANTHER" id="PTHR47723:SF13">
    <property type="entry name" value="PUTATIVE-RELATED"/>
    <property type="match status" value="1"/>
</dbReference>
<proteinExistence type="predicted"/>
<reference evidence="2" key="1">
    <citation type="submission" date="2019-09" db="EMBL/GenBank/DDBJ databases">
        <title>Draft genome information of white flower Hibiscus syriacus.</title>
        <authorList>
            <person name="Kim Y.-M."/>
        </authorList>
    </citation>
    <scope>NUCLEOTIDE SEQUENCE [LARGE SCALE GENOMIC DNA]</scope>
    <source>
        <strain evidence="2">YM2019G1</strain>
    </source>
</reference>
<dbReference type="InterPro" id="IPR002156">
    <property type="entry name" value="RNaseH_domain"/>
</dbReference>
<dbReference type="Proteomes" id="UP000436088">
    <property type="component" value="Unassembled WGS sequence"/>
</dbReference>
<keyword evidence="3" id="KW-1185">Reference proteome</keyword>
<comment type="caution">
    <text evidence="2">The sequence shown here is derived from an EMBL/GenBank/DDBJ whole genome shotgun (WGS) entry which is preliminary data.</text>
</comment>
<evidence type="ECO:0000259" key="1">
    <source>
        <dbReference type="Pfam" id="PF13456"/>
    </source>
</evidence>
<dbReference type="Gene3D" id="3.30.420.10">
    <property type="entry name" value="Ribonuclease H-like superfamily/Ribonuclease H"/>
    <property type="match status" value="1"/>
</dbReference>
<dbReference type="EMBL" id="VEPZ02001084">
    <property type="protein sequence ID" value="KAE8695417.1"/>
    <property type="molecule type" value="Genomic_DNA"/>
</dbReference>
<feature type="domain" description="RNase H type-1" evidence="1">
    <location>
        <begin position="70"/>
        <end position="187"/>
    </location>
</feature>
<dbReference type="InterPro" id="IPR044730">
    <property type="entry name" value="RNase_H-like_dom_plant"/>
</dbReference>
<evidence type="ECO:0000313" key="3">
    <source>
        <dbReference type="Proteomes" id="UP000436088"/>
    </source>
</evidence>